<reference evidence="3" key="1">
    <citation type="journal article" date="2019" name="Int. J. Syst. Evol. Microbiol.">
        <title>The Global Catalogue of Microorganisms (GCM) 10K type strain sequencing project: providing services to taxonomists for standard genome sequencing and annotation.</title>
        <authorList>
            <consortium name="The Broad Institute Genomics Platform"/>
            <consortium name="The Broad Institute Genome Sequencing Center for Infectious Disease"/>
            <person name="Wu L."/>
            <person name="Ma J."/>
        </authorList>
    </citation>
    <scope>NUCLEOTIDE SEQUENCE [LARGE SCALE GENOMIC DNA]</scope>
    <source>
        <strain evidence="3">CGMCC 4.7035</strain>
    </source>
</reference>
<gene>
    <name evidence="2" type="ORF">ACFOZ0_18110</name>
</gene>
<protein>
    <submittedName>
        <fullName evidence="2">Hemerythrin domain-containing protein</fullName>
    </submittedName>
</protein>
<dbReference type="Proteomes" id="UP001595701">
    <property type="component" value="Unassembled WGS sequence"/>
</dbReference>
<dbReference type="Gene3D" id="1.20.120.520">
    <property type="entry name" value="nmb1532 protein domain like"/>
    <property type="match status" value="1"/>
</dbReference>
<accession>A0ABV7SIN0</accession>
<dbReference type="Pfam" id="PF01814">
    <property type="entry name" value="Hemerythrin"/>
    <property type="match status" value="1"/>
</dbReference>
<dbReference type="CDD" id="cd12108">
    <property type="entry name" value="Hr-like"/>
    <property type="match status" value="1"/>
</dbReference>
<dbReference type="RefSeq" id="WP_310771017.1">
    <property type="nucleotide sequence ID" value="NZ_JBHRWR010000010.1"/>
</dbReference>
<evidence type="ECO:0000313" key="3">
    <source>
        <dbReference type="Proteomes" id="UP001595701"/>
    </source>
</evidence>
<feature type="domain" description="Hemerythrin-like" evidence="1">
    <location>
        <begin position="41"/>
        <end position="147"/>
    </location>
</feature>
<proteinExistence type="predicted"/>
<comment type="caution">
    <text evidence="2">The sequence shown here is derived from an EMBL/GenBank/DDBJ whole genome shotgun (WGS) entry which is preliminary data.</text>
</comment>
<keyword evidence="3" id="KW-1185">Reference proteome</keyword>
<evidence type="ECO:0000313" key="2">
    <source>
        <dbReference type="EMBL" id="MFC3575155.1"/>
    </source>
</evidence>
<name>A0ABV7SIN0_9ACTN</name>
<dbReference type="InterPro" id="IPR012312">
    <property type="entry name" value="Hemerythrin-like"/>
</dbReference>
<dbReference type="EMBL" id="JBHRWR010000010">
    <property type="protein sequence ID" value="MFC3575155.1"/>
    <property type="molecule type" value="Genomic_DNA"/>
</dbReference>
<organism evidence="2 3">
    <name type="scientific">Streptomyces yaanensis</name>
    <dbReference type="NCBI Taxonomy" id="1142239"/>
    <lineage>
        <taxon>Bacteria</taxon>
        <taxon>Bacillati</taxon>
        <taxon>Actinomycetota</taxon>
        <taxon>Actinomycetes</taxon>
        <taxon>Kitasatosporales</taxon>
        <taxon>Streptomycetaceae</taxon>
        <taxon>Streptomyces</taxon>
    </lineage>
</organism>
<sequence>MSARNGREALPDTGEMVVVHRLFTQEYRASVGLVRGVAAGDTARGAVVADHLAALGAMLTEHHLAEDELVWPRLKDDPAIEPALTARMEEQHERIADVLGRVEQLLPAWRAGADPALRDALADALDGLLPALDAHLGDEEEHILPLVPGCFTAEEWAVLSERGRAAVPKTHRLYMLAALGEAAGPDRHTEFLGRLPGPVRLLYRLVGPRLRRRTKSRLHGTRSAGPVGAPVA</sequence>
<evidence type="ECO:0000259" key="1">
    <source>
        <dbReference type="Pfam" id="PF01814"/>
    </source>
</evidence>